<gene>
    <name evidence="2" type="ORF">CEXT_665581</name>
</gene>
<sequence>MTLYFLREYIFLFSILPSSVFFSAGIDCGGRESNYSTLPCLMLLKGAQWRERKTVREVNFGQIHKGCYPAGYSKATLLDFVSDNNPIMQDILDCRLSPSELSISRKIRIFTYHYLENSCGFQITRRRAT</sequence>
<reference evidence="2 3" key="1">
    <citation type="submission" date="2021-06" db="EMBL/GenBank/DDBJ databases">
        <title>Caerostris extrusa draft genome.</title>
        <authorList>
            <person name="Kono N."/>
            <person name="Arakawa K."/>
        </authorList>
    </citation>
    <scope>NUCLEOTIDE SEQUENCE [LARGE SCALE GENOMIC DNA]</scope>
</reference>
<dbReference type="EMBL" id="BPLR01017992">
    <property type="protein sequence ID" value="GIY96009.1"/>
    <property type="molecule type" value="Genomic_DNA"/>
</dbReference>
<evidence type="ECO:0000256" key="1">
    <source>
        <dbReference type="SAM" id="SignalP"/>
    </source>
</evidence>
<keyword evidence="3" id="KW-1185">Reference proteome</keyword>
<comment type="caution">
    <text evidence="2">The sequence shown here is derived from an EMBL/GenBank/DDBJ whole genome shotgun (WGS) entry which is preliminary data.</text>
</comment>
<dbReference type="AlphaFoldDB" id="A0AAV4XMW3"/>
<proteinExistence type="predicted"/>
<name>A0AAV4XMW3_CAEEX</name>
<protein>
    <submittedName>
        <fullName evidence="2">Uncharacterized protein</fullName>
    </submittedName>
</protein>
<organism evidence="2 3">
    <name type="scientific">Caerostris extrusa</name>
    <name type="common">Bark spider</name>
    <name type="synonym">Caerostris bankana</name>
    <dbReference type="NCBI Taxonomy" id="172846"/>
    <lineage>
        <taxon>Eukaryota</taxon>
        <taxon>Metazoa</taxon>
        <taxon>Ecdysozoa</taxon>
        <taxon>Arthropoda</taxon>
        <taxon>Chelicerata</taxon>
        <taxon>Arachnida</taxon>
        <taxon>Araneae</taxon>
        <taxon>Araneomorphae</taxon>
        <taxon>Entelegynae</taxon>
        <taxon>Araneoidea</taxon>
        <taxon>Araneidae</taxon>
        <taxon>Caerostris</taxon>
    </lineage>
</organism>
<evidence type="ECO:0000313" key="3">
    <source>
        <dbReference type="Proteomes" id="UP001054945"/>
    </source>
</evidence>
<evidence type="ECO:0000313" key="2">
    <source>
        <dbReference type="EMBL" id="GIY96009.1"/>
    </source>
</evidence>
<feature type="chain" id="PRO_5043831415" evidence="1">
    <location>
        <begin position="26"/>
        <end position="129"/>
    </location>
</feature>
<keyword evidence="1" id="KW-0732">Signal</keyword>
<accession>A0AAV4XMW3</accession>
<feature type="signal peptide" evidence="1">
    <location>
        <begin position="1"/>
        <end position="25"/>
    </location>
</feature>
<dbReference type="Proteomes" id="UP001054945">
    <property type="component" value="Unassembled WGS sequence"/>
</dbReference>